<comment type="caution">
    <text evidence="1">The sequence shown here is derived from an EMBL/GenBank/DDBJ whole genome shotgun (WGS) entry which is preliminary data.</text>
</comment>
<protein>
    <submittedName>
        <fullName evidence="1">Uncharacterized protein</fullName>
    </submittedName>
</protein>
<feature type="non-terminal residue" evidence="1">
    <location>
        <position position="1"/>
    </location>
</feature>
<gene>
    <name evidence="1" type="ORF">MRATA1EN22A_LOCUS28953</name>
</gene>
<feature type="non-terminal residue" evidence="1">
    <location>
        <position position="75"/>
    </location>
</feature>
<sequence length="75" mass="7670">LGPGDRSEQGRPHIHGTTAALQPHPHSALGQEAGVAPPVSSRRPASRSACHQSTSASSGARLRGLGLEGVWTRSA</sequence>
<dbReference type="EMBL" id="CATOBB020000352">
    <property type="protein sequence ID" value="CAM9139750.1"/>
    <property type="molecule type" value="Genomic_DNA"/>
</dbReference>
<organism evidence="1 2">
    <name type="scientific">Rangifer tarandus platyrhynchus</name>
    <name type="common">Svalbard reindeer</name>
    <dbReference type="NCBI Taxonomy" id="3082113"/>
    <lineage>
        <taxon>Eukaryota</taxon>
        <taxon>Metazoa</taxon>
        <taxon>Chordata</taxon>
        <taxon>Craniata</taxon>
        <taxon>Vertebrata</taxon>
        <taxon>Euteleostomi</taxon>
        <taxon>Mammalia</taxon>
        <taxon>Eutheria</taxon>
        <taxon>Laurasiatheria</taxon>
        <taxon>Artiodactyla</taxon>
        <taxon>Ruminantia</taxon>
        <taxon>Pecora</taxon>
        <taxon>Cervidae</taxon>
        <taxon>Odocoileinae</taxon>
        <taxon>Rangifer</taxon>
    </lineage>
</organism>
<reference evidence="1" key="1">
    <citation type="submission" date="2025-03" db="EMBL/GenBank/DDBJ databases">
        <authorList>
            <consortium name="ELIXIR-Norway"/>
            <consortium name="Elixir Norway"/>
        </authorList>
    </citation>
    <scope>NUCLEOTIDE SEQUENCE</scope>
</reference>
<accession>A0ACB1KF30</accession>
<evidence type="ECO:0000313" key="2">
    <source>
        <dbReference type="Proteomes" id="UP001162501"/>
    </source>
</evidence>
<proteinExistence type="predicted"/>
<evidence type="ECO:0000313" key="1">
    <source>
        <dbReference type="EMBL" id="CAM9139750.1"/>
    </source>
</evidence>
<dbReference type="Proteomes" id="UP001162501">
    <property type="component" value="Unassembled WGS sequence"/>
</dbReference>
<name>A0ACB1KF30_RANTA</name>